<proteinExistence type="predicted"/>
<name>A0A0F8ZTB9_9ZZZZ</name>
<evidence type="ECO:0000256" key="1">
    <source>
        <dbReference type="SAM" id="MobiDB-lite"/>
    </source>
</evidence>
<reference evidence="2" key="1">
    <citation type="journal article" date="2015" name="Nature">
        <title>Complex archaea that bridge the gap between prokaryotes and eukaryotes.</title>
        <authorList>
            <person name="Spang A."/>
            <person name="Saw J.H."/>
            <person name="Jorgensen S.L."/>
            <person name="Zaremba-Niedzwiedzka K."/>
            <person name="Martijn J."/>
            <person name="Lind A.E."/>
            <person name="van Eijk R."/>
            <person name="Schleper C."/>
            <person name="Guy L."/>
            <person name="Ettema T.J."/>
        </authorList>
    </citation>
    <scope>NUCLEOTIDE SEQUENCE</scope>
</reference>
<feature type="non-terminal residue" evidence="2">
    <location>
        <position position="1"/>
    </location>
</feature>
<feature type="region of interest" description="Disordered" evidence="1">
    <location>
        <begin position="13"/>
        <end position="38"/>
    </location>
</feature>
<organism evidence="2">
    <name type="scientific">marine sediment metagenome</name>
    <dbReference type="NCBI Taxonomy" id="412755"/>
    <lineage>
        <taxon>unclassified sequences</taxon>
        <taxon>metagenomes</taxon>
        <taxon>ecological metagenomes</taxon>
    </lineage>
</organism>
<sequence length="365" mass="39784">TLGVTANADAVNKDGSTAYTGTGDGFKDEDDMTSDSAVATASQQSIKAYVDTQSSTDTDAIHKTTANEIDPLEHIGTLAATDAILVEDASASNAKRRFTPTTMFSFLMSIYTKDEDAMGSNSATHWATQQSIKAYVDAHLDNAAIHDNIANEITALVAAGTLQGTDVFVIEDADNSFNKRKATPVSMYSFLMGSAYTKDEDTMASNSPTSWATQQSIKAYVDAAVGSSLTSYVHKFNPNEVLASQSTNTVLSYHGGVLLTTTGSVELYYAYSPPDWLVRHAERYGLTITATTFRARWENGTSGDYINRVIIYWSENEANTTSQLYINTGTWGNGNTTFQNIVFNHTDHVVNKGEWLVFRVQYQQT</sequence>
<dbReference type="EMBL" id="LAZR01061634">
    <property type="protein sequence ID" value="KKK63186.1"/>
    <property type="molecule type" value="Genomic_DNA"/>
</dbReference>
<accession>A0A0F8ZTB9</accession>
<comment type="caution">
    <text evidence="2">The sequence shown here is derived from an EMBL/GenBank/DDBJ whole genome shotgun (WGS) entry which is preliminary data.</text>
</comment>
<gene>
    <name evidence="2" type="ORF">LCGC14_2996810</name>
</gene>
<evidence type="ECO:0000313" key="2">
    <source>
        <dbReference type="EMBL" id="KKK63186.1"/>
    </source>
</evidence>
<protein>
    <submittedName>
        <fullName evidence="2">Uncharacterized protein</fullName>
    </submittedName>
</protein>
<feature type="non-terminal residue" evidence="2">
    <location>
        <position position="365"/>
    </location>
</feature>
<dbReference type="AlphaFoldDB" id="A0A0F8ZTB9"/>